<keyword evidence="2" id="KW-0677">Repeat</keyword>
<dbReference type="PRINTS" id="PR00320">
    <property type="entry name" value="GPROTEINBRPT"/>
</dbReference>
<feature type="repeat" description="WD" evidence="3">
    <location>
        <begin position="868"/>
        <end position="909"/>
    </location>
</feature>
<dbReference type="InterPro" id="IPR020472">
    <property type="entry name" value="WD40_PAC1"/>
</dbReference>
<dbReference type="PANTHER" id="PTHR19848">
    <property type="entry name" value="WD40 REPEAT PROTEIN"/>
    <property type="match status" value="1"/>
</dbReference>
<dbReference type="Proteomes" id="UP000007115">
    <property type="component" value="Unassembled WGS sequence"/>
</dbReference>
<dbReference type="GeneID" id="25789915"/>
<dbReference type="eggNOG" id="KOG0295">
    <property type="taxonomic scope" value="Eukaryota"/>
</dbReference>
<feature type="region of interest" description="Disordered" evidence="4">
    <location>
        <begin position="18"/>
        <end position="41"/>
    </location>
</feature>
<comment type="caution">
    <text evidence="6">The sequence shown here is derived from an EMBL/GenBank/DDBJ whole genome shotgun (WGS) entry which is preliminary data.</text>
</comment>
<evidence type="ECO:0000313" key="7">
    <source>
        <dbReference type="Proteomes" id="UP000007115"/>
    </source>
</evidence>
<reference evidence="6 7" key="1">
    <citation type="journal article" date="2011" name="Genome Biol.">
        <title>Comparative genome sequence analysis underscores mycoparasitism as the ancestral life style of Trichoderma.</title>
        <authorList>
            <person name="Kubicek C.P."/>
            <person name="Herrera-Estrella A."/>
            <person name="Seidl-Seiboth V."/>
            <person name="Martinez D.A."/>
            <person name="Druzhinina I.S."/>
            <person name="Thon M."/>
            <person name="Zeilinger S."/>
            <person name="Casas-Flores S."/>
            <person name="Horwitz B.A."/>
            <person name="Mukherjee P.K."/>
            <person name="Mukherjee M."/>
            <person name="Kredics L."/>
            <person name="Alcaraz L.D."/>
            <person name="Aerts A."/>
            <person name="Antal Z."/>
            <person name="Atanasova L."/>
            <person name="Cervantes-Badillo M.G."/>
            <person name="Challacombe J."/>
            <person name="Chertkov O."/>
            <person name="McCluskey K."/>
            <person name="Coulpier F."/>
            <person name="Deshpande N."/>
            <person name="von Doehren H."/>
            <person name="Ebbole D.J."/>
            <person name="Esquivel-Naranjo E.U."/>
            <person name="Fekete E."/>
            <person name="Flipphi M."/>
            <person name="Glaser F."/>
            <person name="Gomez-Rodriguez E.Y."/>
            <person name="Gruber S."/>
            <person name="Han C."/>
            <person name="Henrissat B."/>
            <person name="Hermosa R."/>
            <person name="Hernandez-Onate M."/>
            <person name="Karaffa L."/>
            <person name="Kosti I."/>
            <person name="Le Crom S."/>
            <person name="Lindquist E."/>
            <person name="Lucas S."/>
            <person name="Luebeck M."/>
            <person name="Luebeck P.S."/>
            <person name="Margeot A."/>
            <person name="Metz B."/>
            <person name="Misra M."/>
            <person name="Nevalainen H."/>
            <person name="Omann M."/>
            <person name="Packer N."/>
            <person name="Perrone G."/>
            <person name="Uresti-Rivera E.E."/>
            <person name="Salamov A."/>
            <person name="Schmoll M."/>
            <person name="Seiboth B."/>
            <person name="Shapiro H."/>
            <person name="Sukno S."/>
            <person name="Tamayo-Ramos J.A."/>
            <person name="Tisch D."/>
            <person name="Wiest A."/>
            <person name="Wilkinson H.H."/>
            <person name="Zhang M."/>
            <person name="Coutinho P.M."/>
            <person name="Kenerley C.M."/>
            <person name="Monte E."/>
            <person name="Baker S.E."/>
            <person name="Grigoriev I.V."/>
        </authorList>
    </citation>
    <scope>NUCLEOTIDE SEQUENCE [LARGE SCALE GENOMIC DNA]</scope>
    <source>
        <strain evidence="7">Gv29-8 / FGSC 10586</strain>
    </source>
</reference>
<dbReference type="InterPro" id="IPR019775">
    <property type="entry name" value="WD40_repeat_CS"/>
</dbReference>
<accession>G9NAM1</accession>
<feature type="repeat" description="WD" evidence="3">
    <location>
        <begin position="987"/>
        <end position="1019"/>
    </location>
</feature>
<feature type="repeat" description="WD" evidence="3">
    <location>
        <begin position="910"/>
        <end position="950"/>
    </location>
</feature>
<dbReference type="PROSITE" id="PS50294">
    <property type="entry name" value="WD_REPEATS_REGION"/>
    <property type="match status" value="7"/>
</dbReference>
<dbReference type="InterPro" id="IPR001680">
    <property type="entry name" value="WD40_rpt"/>
</dbReference>
<dbReference type="RefSeq" id="XP_013950093.1">
    <property type="nucleotide sequence ID" value="XM_014094618.1"/>
</dbReference>
<keyword evidence="1 3" id="KW-0853">WD repeat</keyword>
<dbReference type="EMBL" id="ABDF02000091">
    <property type="protein sequence ID" value="EHK15882.1"/>
    <property type="molecule type" value="Genomic_DNA"/>
</dbReference>
<dbReference type="HOGENOM" id="CLU_000288_6_16_1"/>
<feature type="repeat" description="WD" evidence="3">
    <location>
        <begin position="826"/>
        <end position="867"/>
    </location>
</feature>
<dbReference type="PANTHER" id="PTHR19848:SF8">
    <property type="entry name" value="F-BOX AND WD REPEAT DOMAIN CONTAINING 7"/>
    <property type="match status" value="1"/>
</dbReference>
<dbReference type="OMA" id="EDNWSPC"/>
<sequence>MPSKLRIRSRVREFFSHRDDSSIQEEEIEQNGRRGQASPTATPISLAERLWDQAYDDLKKHDAALMQAYEQILSSKLGGVTSEQNIIAQSDTHARRNQMRQLIREGLNKTAKEAKVKEAIGTAISARDIISSALQAAPQAALAWAGVCVALEVIQNPIDATKANREGIEYVIKRMNMYWELSGVVLKENANDGGLSGIRRELETQVIDLYKVLLLYEIKSVCSYYRNRGLALLRDIVGLDDWSGDLKAIKDAERVFHDDSETIGRLETASDIKQLVAHALTKEDQQCIRDLRLSNPSDDKKRIEQTKGGLLQESYTWILDNAEYQQWRDSEESRLLWIKGDPGKGKTMLLCGIINELNQQSGHSGLVSYFFCQATDQQLNNASATLRGLIFMLVDQQPSLISHVRKKYDQAGGKLFEGQNTWIVLSDIFTDILRDPKLKRTYLVVDALDECVSEFEKLLDLIVHASGSEAHVKWIVSSRNWPQIEERLRNAEQKLKLSLELNAESIASAVNFYIDKKVHQLSESKKYDKETYNKVRDYLFENAKDTFLWVALVCQNLEKYTRRKVLKLLSTFPPGLDSLYKRMMKQVLDMDDKDDIYLCQRILAVMISVYRPITMRELVCLIEVPEELSVDVDYLTEIVALCGSFLTIREDTLYFVHQSAKDYLSKNKDDIFSSSYWNVHHSIFSLSLQAMDRTLRKNICSLPYLGLLTDDDVRNPNTDPLSAVRYSCVYWIDHLCEGYTSGTSNILDDDKDVYVFLQKHLLHWLEALSLLQCLAIEMAPLQTYSSALAFSPMQSLVRKAFHQEIPSWVQRWPAVEDNWSPCLQTLEGHTDSVKSVALSADRKQLASGSIDATIKIWDTSTGTCIQTLKGHTKSVGSVAFLANGLQVVSGSQDGTIKIWNTTTGMCEKSLKGHTSKVESVAALSNSLVASGSDDKTIKIWDIATGMCVQTLEGHEDSLSNSQQIISGSSDNTIKIWDVTTGACVQTLEGHNNEVNSLALLANGQLASGSWDKTIKIWDLGQIASETWDKTIKIWDVDTGACIQTLEGHSDWIRSIASSADGQYLASASDDMTVKIWDVAAGVCVRTLEGHNFYVHQVVFSRDGQQLASRSGGRAINIWDFATGACTHTLKCDGNWANELAFSADGRYLASGFVDNTVKVWNIAAEACIQNLDVGRVHHLSFDPNMNTRIYSSYGILDLDVDLDQIALVNNPGNKPPLQRVAIRGYGIDRSKEWITKDGRPVLWLPNDYRPIIANVVGQQIILGCDSGRVVIMEFSEAGPDS</sequence>
<dbReference type="PROSITE" id="PS00678">
    <property type="entry name" value="WD_REPEATS_1"/>
    <property type="match status" value="7"/>
</dbReference>
<feature type="repeat" description="WD" evidence="3">
    <location>
        <begin position="1129"/>
        <end position="1170"/>
    </location>
</feature>
<dbReference type="STRING" id="413071.G9NAM1"/>
<dbReference type="SUPFAM" id="SSF50978">
    <property type="entry name" value="WD40 repeat-like"/>
    <property type="match status" value="2"/>
</dbReference>
<dbReference type="VEuPathDB" id="FungiDB:TRIVIDRAFT_195814"/>
<dbReference type="PROSITE" id="PS50837">
    <property type="entry name" value="NACHT"/>
    <property type="match status" value="1"/>
</dbReference>
<evidence type="ECO:0000256" key="4">
    <source>
        <dbReference type="SAM" id="MobiDB-lite"/>
    </source>
</evidence>
<name>G9NAM1_HYPVG</name>
<dbReference type="Gene3D" id="2.130.10.10">
    <property type="entry name" value="YVTN repeat-like/Quinoprotein amine dehydrogenase"/>
    <property type="match status" value="3"/>
</dbReference>
<feature type="repeat" description="WD" evidence="3">
    <location>
        <begin position="960"/>
        <end position="986"/>
    </location>
</feature>
<dbReference type="SMART" id="SM00320">
    <property type="entry name" value="WD40"/>
    <property type="match status" value="8"/>
</dbReference>
<gene>
    <name evidence="6" type="ORF">TRIVIDRAFT_195814</name>
</gene>
<feature type="repeat" description="WD" evidence="3">
    <location>
        <begin position="1045"/>
        <end position="1086"/>
    </location>
</feature>
<evidence type="ECO:0000256" key="3">
    <source>
        <dbReference type="PROSITE-ProRule" id="PRU00221"/>
    </source>
</evidence>
<dbReference type="InterPro" id="IPR007111">
    <property type="entry name" value="NACHT_NTPase"/>
</dbReference>
<dbReference type="Pfam" id="PF00400">
    <property type="entry name" value="WD40"/>
    <property type="match status" value="8"/>
</dbReference>
<proteinExistence type="predicted"/>
<organism evidence="6 7">
    <name type="scientific">Hypocrea virens (strain Gv29-8 / FGSC 10586)</name>
    <name type="common">Gliocladium virens</name>
    <name type="synonym">Trichoderma virens</name>
    <dbReference type="NCBI Taxonomy" id="413071"/>
    <lineage>
        <taxon>Eukaryota</taxon>
        <taxon>Fungi</taxon>
        <taxon>Dikarya</taxon>
        <taxon>Ascomycota</taxon>
        <taxon>Pezizomycotina</taxon>
        <taxon>Sordariomycetes</taxon>
        <taxon>Hypocreomycetidae</taxon>
        <taxon>Hypocreales</taxon>
        <taxon>Hypocreaceae</taxon>
        <taxon>Trichoderma</taxon>
    </lineage>
</organism>
<dbReference type="OrthoDB" id="538223at2759"/>
<dbReference type="InterPro" id="IPR036322">
    <property type="entry name" value="WD40_repeat_dom_sf"/>
</dbReference>
<dbReference type="InterPro" id="IPR015943">
    <property type="entry name" value="WD40/YVTN_repeat-like_dom_sf"/>
</dbReference>
<dbReference type="Pfam" id="PF24883">
    <property type="entry name" value="NPHP3_N"/>
    <property type="match status" value="1"/>
</dbReference>
<feature type="domain" description="NACHT" evidence="5">
    <location>
        <begin position="334"/>
        <end position="555"/>
    </location>
</feature>
<evidence type="ECO:0000256" key="2">
    <source>
        <dbReference type="ARBA" id="ARBA00022737"/>
    </source>
</evidence>
<evidence type="ECO:0000259" key="5">
    <source>
        <dbReference type="PROSITE" id="PS50837"/>
    </source>
</evidence>
<keyword evidence="7" id="KW-1185">Reference proteome</keyword>
<dbReference type="Gene3D" id="3.40.50.300">
    <property type="entry name" value="P-loop containing nucleotide triphosphate hydrolases"/>
    <property type="match status" value="1"/>
</dbReference>
<dbReference type="PROSITE" id="PS50082">
    <property type="entry name" value="WD_REPEATS_2"/>
    <property type="match status" value="9"/>
</dbReference>
<dbReference type="Pfam" id="PF17100">
    <property type="entry name" value="NACHT_N"/>
    <property type="match status" value="1"/>
</dbReference>
<evidence type="ECO:0000256" key="1">
    <source>
        <dbReference type="ARBA" id="ARBA00022574"/>
    </source>
</evidence>
<dbReference type="InterPro" id="IPR056884">
    <property type="entry name" value="NPHP3-like_N"/>
</dbReference>
<evidence type="ECO:0000313" key="6">
    <source>
        <dbReference type="EMBL" id="EHK15882.1"/>
    </source>
</evidence>
<feature type="repeat" description="WD" evidence="3">
    <location>
        <begin position="1087"/>
        <end position="1128"/>
    </location>
</feature>
<protein>
    <recommendedName>
        <fullName evidence="5">NACHT domain-containing protein</fullName>
    </recommendedName>
</protein>
<dbReference type="CDD" id="cd00200">
    <property type="entry name" value="WD40"/>
    <property type="match status" value="1"/>
</dbReference>
<dbReference type="InParanoid" id="G9NAM1"/>
<dbReference type="InterPro" id="IPR031359">
    <property type="entry name" value="NACHT_N"/>
</dbReference>
<dbReference type="SUPFAM" id="SSF52540">
    <property type="entry name" value="P-loop containing nucleoside triphosphate hydrolases"/>
    <property type="match status" value="1"/>
</dbReference>
<dbReference type="FunFam" id="3.40.50.300:FF:001638">
    <property type="entry name" value="NACHT and WD40 domain protein"/>
    <property type="match status" value="1"/>
</dbReference>
<dbReference type="InterPro" id="IPR027417">
    <property type="entry name" value="P-loop_NTPase"/>
</dbReference>
<feature type="repeat" description="WD" evidence="3">
    <location>
        <begin position="1022"/>
        <end position="1044"/>
    </location>
</feature>